<dbReference type="EMBL" id="BK015943">
    <property type="protein sequence ID" value="DAF86369.1"/>
    <property type="molecule type" value="Genomic_DNA"/>
</dbReference>
<evidence type="ECO:0000313" key="1">
    <source>
        <dbReference type="EMBL" id="DAF86369.1"/>
    </source>
</evidence>
<accession>A0A8S5TVY9</accession>
<sequence length="85" mass="9794">MWHANWPNATLFQGTADQRRATVTAWLRCCEDLDSGAAEKAAVELCKVNIYPPNIAEFRRAAEKMADIEKRAKSRVKRLKLKRDY</sequence>
<organism evidence="1">
    <name type="scientific">Siphoviridae sp. ctmxA102</name>
    <dbReference type="NCBI Taxonomy" id="2825657"/>
    <lineage>
        <taxon>Viruses</taxon>
        <taxon>Duplodnaviria</taxon>
        <taxon>Heunggongvirae</taxon>
        <taxon>Uroviricota</taxon>
        <taxon>Caudoviricetes</taxon>
    </lineage>
</organism>
<proteinExistence type="predicted"/>
<protein>
    <submittedName>
        <fullName evidence="1">Loader and inhibitor of phage G40P</fullName>
    </submittedName>
</protein>
<name>A0A8S5TVY9_9CAUD</name>
<reference evidence="1" key="1">
    <citation type="journal article" date="2021" name="Proc. Natl. Acad. Sci. U.S.A.">
        <title>A Catalog of Tens of Thousands of Viruses from Human Metagenomes Reveals Hidden Associations with Chronic Diseases.</title>
        <authorList>
            <person name="Tisza M.J."/>
            <person name="Buck C.B."/>
        </authorList>
    </citation>
    <scope>NUCLEOTIDE SEQUENCE</scope>
    <source>
        <strain evidence="1">CtmxA102</strain>
    </source>
</reference>